<protein>
    <recommendedName>
        <fullName evidence="2">H-type lectin domain-containing protein</fullName>
    </recommendedName>
</protein>
<dbReference type="GO" id="GO:0030246">
    <property type="term" value="F:carbohydrate binding"/>
    <property type="evidence" value="ECO:0007669"/>
    <property type="project" value="InterPro"/>
</dbReference>
<feature type="region of interest" description="Disordered" evidence="1">
    <location>
        <begin position="1"/>
        <end position="88"/>
    </location>
</feature>
<feature type="domain" description="H-type lectin" evidence="2">
    <location>
        <begin position="202"/>
        <end position="254"/>
    </location>
</feature>
<feature type="compositionally biased region" description="Basic and acidic residues" evidence="1">
    <location>
        <begin position="52"/>
        <end position="71"/>
    </location>
</feature>
<keyword evidence="4" id="KW-1185">Reference proteome</keyword>
<accession>A0A2J6RJD2</accession>
<proteinExistence type="predicted"/>
<dbReference type="GO" id="GO:0007155">
    <property type="term" value="P:cell adhesion"/>
    <property type="evidence" value="ECO:0007669"/>
    <property type="project" value="InterPro"/>
</dbReference>
<evidence type="ECO:0000256" key="1">
    <source>
        <dbReference type="SAM" id="MobiDB-lite"/>
    </source>
</evidence>
<dbReference type="OrthoDB" id="291007at2759"/>
<dbReference type="SUPFAM" id="SSF141086">
    <property type="entry name" value="Agglutinin HPA-like"/>
    <property type="match status" value="1"/>
</dbReference>
<name>A0A2J6RJD2_HYAVF</name>
<dbReference type="Proteomes" id="UP000235786">
    <property type="component" value="Unassembled WGS sequence"/>
</dbReference>
<evidence type="ECO:0000313" key="4">
    <source>
        <dbReference type="Proteomes" id="UP000235786"/>
    </source>
</evidence>
<sequence length="362" mass="39275">MPKAFPKSPDKSKPKVTQSRVTKTTKKTTSKPAASSKSSNRPSSHGVPAVQHTERWEKTRETVFETSETHTLKPPSKTTPKRPPILAGGHIYASNGKATSVSFSITEPYNLALGLSMVCEPSMSNIRAGITYEESVPGSKSLPIYLGGWADTKEYKLGGELLECPPGSGVQTGEIKTRTYPTWLPELTISRIRFASSIEELKVVVWLKKLEMSGKHNWCINITASDISPRGFQLNIHTWDGSRVFGTDVTWIAYSAKEKGEEILSVVVGGGMPGSARQEKSLGGVVSFPEGTKDKREVLLASSGFDVKFAGGRALNIQARGSNLGGSDMEWEITKREPVGADEQETGVDIEAASGQYILIMK</sequence>
<dbReference type="InterPro" id="IPR019019">
    <property type="entry name" value="H-type_lectin_domain"/>
</dbReference>
<evidence type="ECO:0000259" key="2">
    <source>
        <dbReference type="Pfam" id="PF09458"/>
    </source>
</evidence>
<dbReference type="Gene3D" id="2.60.40.2080">
    <property type="match status" value="1"/>
</dbReference>
<organism evidence="3 4">
    <name type="scientific">Hyaloscypha variabilis (strain UAMH 11265 / GT02V1 / F)</name>
    <name type="common">Meliniomyces variabilis</name>
    <dbReference type="NCBI Taxonomy" id="1149755"/>
    <lineage>
        <taxon>Eukaryota</taxon>
        <taxon>Fungi</taxon>
        <taxon>Dikarya</taxon>
        <taxon>Ascomycota</taxon>
        <taxon>Pezizomycotina</taxon>
        <taxon>Leotiomycetes</taxon>
        <taxon>Helotiales</taxon>
        <taxon>Hyaloscyphaceae</taxon>
        <taxon>Hyaloscypha</taxon>
        <taxon>Hyaloscypha variabilis</taxon>
    </lineage>
</organism>
<dbReference type="EMBL" id="KZ613947">
    <property type="protein sequence ID" value="PMD38610.1"/>
    <property type="molecule type" value="Genomic_DNA"/>
</dbReference>
<feature type="compositionally biased region" description="Low complexity" evidence="1">
    <location>
        <begin position="30"/>
        <end position="44"/>
    </location>
</feature>
<reference evidence="3 4" key="1">
    <citation type="submission" date="2016-04" db="EMBL/GenBank/DDBJ databases">
        <title>A degradative enzymes factory behind the ericoid mycorrhizal symbiosis.</title>
        <authorList>
            <consortium name="DOE Joint Genome Institute"/>
            <person name="Martino E."/>
            <person name="Morin E."/>
            <person name="Grelet G."/>
            <person name="Kuo A."/>
            <person name="Kohler A."/>
            <person name="Daghino S."/>
            <person name="Barry K."/>
            <person name="Choi C."/>
            <person name="Cichocki N."/>
            <person name="Clum A."/>
            <person name="Copeland A."/>
            <person name="Hainaut M."/>
            <person name="Haridas S."/>
            <person name="Labutti K."/>
            <person name="Lindquist E."/>
            <person name="Lipzen A."/>
            <person name="Khouja H.-R."/>
            <person name="Murat C."/>
            <person name="Ohm R."/>
            <person name="Olson A."/>
            <person name="Spatafora J."/>
            <person name="Veneault-Fourrey C."/>
            <person name="Henrissat B."/>
            <person name="Grigoriev I."/>
            <person name="Martin F."/>
            <person name="Perotto S."/>
        </authorList>
    </citation>
    <scope>NUCLEOTIDE SEQUENCE [LARGE SCALE GENOMIC DNA]</scope>
    <source>
        <strain evidence="3 4">F</strain>
    </source>
</reference>
<dbReference type="InterPro" id="IPR037221">
    <property type="entry name" value="H-type_lectin_dom_sf"/>
</dbReference>
<gene>
    <name evidence="3" type="ORF">L207DRAFT_530099</name>
</gene>
<dbReference type="Pfam" id="PF09458">
    <property type="entry name" value="H_lectin"/>
    <property type="match status" value="1"/>
</dbReference>
<evidence type="ECO:0000313" key="3">
    <source>
        <dbReference type="EMBL" id="PMD38610.1"/>
    </source>
</evidence>
<dbReference type="AlphaFoldDB" id="A0A2J6RJD2"/>
<dbReference type="STRING" id="1149755.A0A2J6RJD2"/>